<accession>A0A382UVE9</accession>
<reference evidence="3" key="1">
    <citation type="submission" date="2018-05" db="EMBL/GenBank/DDBJ databases">
        <authorList>
            <person name="Lanie J.A."/>
            <person name="Ng W.-L."/>
            <person name="Kazmierczak K.M."/>
            <person name="Andrzejewski T.M."/>
            <person name="Davidsen T.M."/>
            <person name="Wayne K.J."/>
            <person name="Tettelin H."/>
            <person name="Glass J.I."/>
            <person name="Rusch D."/>
            <person name="Podicherti R."/>
            <person name="Tsui H.-C.T."/>
            <person name="Winkler M.E."/>
        </authorList>
    </citation>
    <scope>NUCLEOTIDE SEQUENCE</scope>
</reference>
<dbReference type="PANTHER" id="PTHR11739">
    <property type="entry name" value="CITRATE SYNTHASE"/>
    <property type="match status" value="1"/>
</dbReference>
<protein>
    <recommendedName>
        <fullName evidence="4">Citrate synthase</fullName>
    </recommendedName>
</protein>
<organism evidence="3">
    <name type="scientific">marine metagenome</name>
    <dbReference type="NCBI Taxonomy" id="408172"/>
    <lineage>
        <taxon>unclassified sequences</taxon>
        <taxon>metagenomes</taxon>
        <taxon>ecological metagenomes</taxon>
    </lineage>
</organism>
<evidence type="ECO:0000313" key="3">
    <source>
        <dbReference type="EMBL" id="SVD38180.1"/>
    </source>
</evidence>
<name>A0A382UVE9_9ZZZZ</name>
<evidence type="ECO:0000256" key="1">
    <source>
        <dbReference type="ARBA" id="ARBA00010566"/>
    </source>
</evidence>
<evidence type="ECO:0008006" key="4">
    <source>
        <dbReference type="Google" id="ProtNLM"/>
    </source>
</evidence>
<proteinExistence type="inferred from homology"/>
<dbReference type="GO" id="GO:0005975">
    <property type="term" value="P:carbohydrate metabolic process"/>
    <property type="evidence" value="ECO:0007669"/>
    <property type="project" value="TreeGrafter"/>
</dbReference>
<dbReference type="PANTHER" id="PTHR11739:SF4">
    <property type="entry name" value="CITRATE SYNTHASE, PEROXISOMAL"/>
    <property type="match status" value="1"/>
</dbReference>
<dbReference type="Gene3D" id="1.10.580.10">
    <property type="entry name" value="Citrate Synthase, domain 1"/>
    <property type="match status" value="1"/>
</dbReference>
<dbReference type="InterPro" id="IPR016142">
    <property type="entry name" value="Citrate_synth-like_lrg_a-sub"/>
</dbReference>
<dbReference type="AlphaFoldDB" id="A0A382UVE9"/>
<dbReference type="GO" id="GO:0046912">
    <property type="term" value="F:acyltransferase activity, acyl groups converted into alkyl on transfer"/>
    <property type="evidence" value="ECO:0007669"/>
    <property type="project" value="InterPro"/>
</dbReference>
<dbReference type="EMBL" id="UINC01147071">
    <property type="protein sequence ID" value="SVD38180.1"/>
    <property type="molecule type" value="Genomic_DNA"/>
</dbReference>
<dbReference type="InterPro" id="IPR002020">
    <property type="entry name" value="Citrate_synthase"/>
</dbReference>
<dbReference type="GO" id="GO:0006099">
    <property type="term" value="P:tricarboxylic acid cycle"/>
    <property type="evidence" value="ECO:0007669"/>
    <property type="project" value="TreeGrafter"/>
</dbReference>
<dbReference type="InterPro" id="IPR036969">
    <property type="entry name" value="Citrate_synthase_sf"/>
</dbReference>
<dbReference type="Pfam" id="PF00285">
    <property type="entry name" value="Citrate_synt"/>
    <property type="match status" value="1"/>
</dbReference>
<comment type="similarity">
    <text evidence="1">Belongs to the citrate synthase family.</text>
</comment>
<gene>
    <name evidence="3" type="ORF">METZ01_LOCUS391034</name>
</gene>
<feature type="non-terminal residue" evidence="3">
    <location>
        <position position="146"/>
    </location>
</feature>
<dbReference type="GO" id="GO:0005829">
    <property type="term" value="C:cytosol"/>
    <property type="evidence" value="ECO:0007669"/>
    <property type="project" value="TreeGrafter"/>
</dbReference>
<dbReference type="SUPFAM" id="SSF48256">
    <property type="entry name" value="Citrate synthase"/>
    <property type="match status" value="1"/>
</dbReference>
<keyword evidence="2" id="KW-0808">Transferase</keyword>
<evidence type="ECO:0000256" key="2">
    <source>
        <dbReference type="ARBA" id="ARBA00022679"/>
    </source>
</evidence>
<sequence length="146" mass="15764">MTMSESGMTAEPIDKGMAGVVAAETELSDVRGDLGELIYCGYNINDLAENASFEEVIHLLYHKRLPAPDELATLKQDLASRREIPKGVVDLIRTIPAEAAPMHVLRTAVSALGCYDATPETGEDLELARDKALNLVAQIPVLIATF</sequence>